<evidence type="ECO:0000259" key="4">
    <source>
        <dbReference type="PROSITE" id="PS50102"/>
    </source>
</evidence>
<dbReference type="InterPro" id="IPR000504">
    <property type="entry name" value="RRM_dom"/>
</dbReference>
<feature type="region of interest" description="Disordered" evidence="3">
    <location>
        <begin position="1"/>
        <end position="25"/>
    </location>
</feature>
<dbReference type="InterPro" id="IPR050374">
    <property type="entry name" value="RRT5_SRSF_SR"/>
</dbReference>
<dbReference type="OrthoDB" id="610462at2759"/>
<evidence type="ECO:0000256" key="1">
    <source>
        <dbReference type="ARBA" id="ARBA00022884"/>
    </source>
</evidence>
<reference evidence="5" key="1">
    <citation type="submission" date="2021-02" db="EMBL/GenBank/DDBJ databases">
        <authorList>
            <person name="Nowell W R."/>
        </authorList>
    </citation>
    <scope>NUCLEOTIDE SEQUENCE</scope>
</reference>
<dbReference type="GO" id="GO:0003729">
    <property type="term" value="F:mRNA binding"/>
    <property type="evidence" value="ECO:0007669"/>
    <property type="project" value="TreeGrafter"/>
</dbReference>
<evidence type="ECO:0000256" key="2">
    <source>
        <dbReference type="PROSITE-ProRule" id="PRU00176"/>
    </source>
</evidence>
<evidence type="ECO:0000313" key="5">
    <source>
        <dbReference type="EMBL" id="CAF1373532.1"/>
    </source>
</evidence>
<keyword evidence="1 2" id="KW-0694">RNA-binding</keyword>
<dbReference type="SMART" id="SM00360">
    <property type="entry name" value="RRM"/>
    <property type="match status" value="1"/>
</dbReference>
<feature type="compositionally biased region" description="Low complexity" evidence="3">
    <location>
        <begin position="1"/>
        <end position="16"/>
    </location>
</feature>
<name>A0A815J2J8_9BILA</name>
<organism evidence="5 9">
    <name type="scientific">Rotaria sordida</name>
    <dbReference type="NCBI Taxonomy" id="392033"/>
    <lineage>
        <taxon>Eukaryota</taxon>
        <taxon>Metazoa</taxon>
        <taxon>Spiralia</taxon>
        <taxon>Gnathifera</taxon>
        <taxon>Rotifera</taxon>
        <taxon>Eurotatoria</taxon>
        <taxon>Bdelloidea</taxon>
        <taxon>Philodinida</taxon>
        <taxon>Philodinidae</taxon>
        <taxon>Rotaria</taxon>
    </lineage>
</organism>
<evidence type="ECO:0000313" key="9">
    <source>
        <dbReference type="Proteomes" id="UP000663882"/>
    </source>
</evidence>
<dbReference type="Pfam" id="PF00076">
    <property type="entry name" value="RRM_1"/>
    <property type="match status" value="1"/>
</dbReference>
<dbReference type="EMBL" id="CAJOBD010010509">
    <property type="protein sequence ID" value="CAF4153591.1"/>
    <property type="molecule type" value="Genomic_DNA"/>
</dbReference>
<dbReference type="GO" id="GO:0005634">
    <property type="term" value="C:nucleus"/>
    <property type="evidence" value="ECO:0007669"/>
    <property type="project" value="TreeGrafter"/>
</dbReference>
<protein>
    <recommendedName>
        <fullName evidence="4">RRM domain-containing protein</fullName>
    </recommendedName>
</protein>
<dbReference type="EMBL" id="CAJOAX010009317">
    <property type="protein sequence ID" value="CAF4053646.1"/>
    <property type="molecule type" value="Genomic_DNA"/>
</dbReference>
<evidence type="ECO:0000313" key="8">
    <source>
        <dbReference type="EMBL" id="CAF4153591.1"/>
    </source>
</evidence>
<comment type="caution">
    <text evidence="5">The sequence shown here is derived from an EMBL/GenBank/DDBJ whole genome shotgun (WGS) entry which is preliminary data.</text>
</comment>
<dbReference type="Gene3D" id="3.30.70.330">
    <property type="match status" value="1"/>
</dbReference>
<dbReference type="PROSITE" id="PS50102">
    <property type="entry name" value="RRM"/>
    <property type="match status" value="1"/>
</dbReference>
<dbReference type="AlphaFoldDB" id="A0A815J2J8"/>
<dbReference type="InterPro" id="IPR012677">
    <property type="entry name" value="Nucleotide-bd_a/b_plait_sf"/>
</dbReference>
<dbReference type="SUPFAM" id="SSF54928">
    <property type="entry name" value="RNA-binding domain, RBD"/>
    <property type="match status" value="1"/>
</dbReference>
<accession>A0A815J2J8</accession>
<dbReference type="Proteomes" id="UP000663836">
    <property type="component" value="Unassembled WGS sequence"/>
</dbReference>
<dbReference type="Proteomes" id="UP000663874">
    <property type="component" value="Unassembled WGS sequence"/>
</dbReference>
<gene>
    <name evidence="7" type="ORF">FNK824_LOCUS31795</name>
    <name evidence="8" type="ORF">JBS370_LOCUS34116</name>
    <name evidence="6" type="ORF">OTI717_LOCUS31775</name>
    <name evidence="5" type="ORF">RFH988_LOCUS33466</name>
</gene>
<dbReference type="GO" id="GO:0005737">
    <property type="term" value="C:cytoplasm"/>
    <property type="evidence" value="ECO:0007669"/>
    <property type="project" value="TreeGrafter"/>
</dbReference>
<evidence type="ECO:0000313" key="6">
    <source>
        <dbReference type="EMBL" id="CAF4053646.1"/>
    </source>
</evidence>
<evidence type="ECO:0000256" key="3">
    <source>
        <dbReference type="SAM" id="MobiDB-lite"/>
    </source>
</evidence>
<dbReference type="EMBL" id="CAJOBE010010499">
    <property type="protein sequence ID" value="CAF4109824.1"/>
    <property type="molecule type" value="Genomic_DNA"/>
</dbReference>
<dbReference type="PANTHER" id="PTHR23003">
    <property type="entry name" value="RNA RECOGNITION MOTIF RRM DOMAIN CONTAINING PROTEIN"/>
    <property type="match status" value="1"/>
</dbReference>
<sequence>MEQNNHYRSSYSSPNNRNDHRNTADVQINETVNLYSDRELGLKYRCAKTVHVSNIPYDMKWTALKDLFLTKVDQVLYIEIFERDGKSLGFGSTEFRTVEQAKHAVEKMHQFEYDGRKLTVILDDEGFQTRRAKRAGRILTSTS</sequence>
<proteinExistence type="predicted"/>
<dbReference type="InterPro" id="IPR035979">
    <property type="entry name" value="RBD_domain_sf"/>
</dbReference>
<dbReference type="Proteomes" id="UP000663882">
    <property type="component" value="Unassembled WGS sequence"/>
</dbReference>
<dbReference type="Proteomes" id="UP000663823">
    <property type="component" value="Unassembled WGS sequence"/>
</dbReference>
<feature type="domain" description="RRM" evidence="4">
    <location>
        <begin position="48"/>
        <end position="125"/>
    </location>
</feature>
<evidence type="ECO:0000313" key="7">
    <source>
        <dbReference type="EMBL" id="CAF4109824.1"/>
    </source>
</evidence>
<dbReference type="EMBL" id="CAJNOO010004230">
    <property type="protein sequence ID" value="CAF1373532.1"/>
    <property type="molecule type" value="Genomic_DNA"/>
</dbReference>